<name>A0A1G8YLT5_9RHOB</name>
<protein>
    <submittedName>
        <fullName evidence="3">Outer membrane lipoprotein-sorting protein</fullName>
    </submittedName>
</protein>
<reference evidence="4" key="1">
    <citation type="submission" date="2016-10" db="EMBL/GenBank/DDBJ databases">
        <authorList>
            <person name="Varghese N."/>
            <person name="Submissions S."/>
        </authorList>
    </citation>
    <scope>NUCLEOTIDE SEQUENCE [LARGE SCALE GENOMIC DNA]</scope>
    <source>
        <strain evidence="4">CGMCC 1.10789</strain>
    </source>
</reference>
<feature type="signal peptide" evidence="2">
    <location>
        <begin position="1"/>
        <end position="22"/>
    </location>
</feature>
<dbReference type="InterPro" id="IPR004564">
    <property type="entry name" value="OM_lipoprot_carrier_LolA-like"/>
</dbReference>
<evidence type="ECO:0000256" key="1">
    <source>
        <dbReference type="ARBA" id="ARBA00022729"/>
    </source>
</evidence>
<dbReference type="SUPFAM" id="SSF89392">
    <property type="entry name" value="Prokaryotic lipoproteins and lipoprotein localization factors"/>
    <property type="match status" value="1"/>
</dbReference>
<dbReference type="Pfam" id="PF03548">
    <property type="entry name" value="LolA"/>
    <property type="match status" value="1"/>
</dbReference>
<keyword evidence="3" id="KW-0449">Lipoprotein</keyword>
<evidence type="ECO:0000313" key="3">
    <source>
        <dbReference type="EMBL" id="SDK03653.1"/>
    </source>
</evidence>
<dbReference type="Proteomes" id="UP000199328">
    <property type="component" value="Unassembled WGS sequence"/>
</dbReference>
<keyword evidence="1 2" id="KW-0732">Signal</keyword>
<dbReference type="OrthoDB" id="9800501at2"/>
<dbReference type="Gene3D" id="2.50.20.10">
    <property type="entry name" value="Lipoprotein localisation LolA/LolB/LppX"/>
    <property type="match status" value="1"/>
</dbReference>
<evidence type="ECO:0000313" key="4">
    <source>
        <dbReference type="Proteomes" id="UP000199328"/>
    </source>
</evidence>
<dbReference type="InterPro" id="IPR029046">
    <property type="entry name" value="LolA/LolB/LppX"/>
</dbReference>
<dbReference type="InterPro" id="IPR006311">
    <property type="entry name" value="TAT_signal"/>
</dbReference>
<proteinExistence type="predicted"/>
<sequence length="200" mass="21313">MTTRRSLLASLAAFAVAAPAAAAPLSLGEISAYLNGLTAAKAGFTQIDDDGMISTGTLYLHRPGRARFEYDPPNAALVIAGGGTVAIFDAKSNTPPEQYPLARTPLKLILGRNIDLERARMVVAHRSDGTTTSVVAQDPEHPELGTIELVFTGPPVELRQWIITNADGSRTTVILGGLERTETLPAGLFSIQWAMEERGF</sequence>
<keyword evidence="4" id="KW-1185">Reference proteome</keyword>
<accession>A0A1G8YLT5</accession>
<evidence type="ECO:0000256" key="2">
    <source>
        <dbReference type="SAM" id="SignalP"/>
    </source>
</evidence>
<dbReference type="EMBL" id="FNFV01000001">
    <property type="protein sequence ID" value="SDK03653.1"/>
    <property type="molecule type" value="Genomic_DNA"/>
</dbReference>
<dbReference type="PROSITE" id="PS51318">
    <property type="entry name" value="TAT"/>
    <property type="match status" value="1"/>
</dbReference>
<dbReference type="STRING" id="990712.SAMN05216257_101371"/>
<feature type="chain" id="PRO_5011793082" evidence="2">
    <location>
        <begin position="23"/>
        <end position="200"/>
    </location>
</feature>
<dbReference type="PANTHER" id="PTHR35869">
    <property type="entry name" value="OUTER-MEMBRANE LIPOPROTEIN CARRIER PROTEIN"/>
    <property type="match status" value="1"/>
</dbReference>
<dbReference type="AlphaFoldDB" id="A0A1G8YLT5"/>
<gene>
    <name evidence="3" type="ORF">SAMN05216257_101371</name>
</gene>
<dbReference type="RefSeq" id="WP_092497586.1">
    <property type="nucleotide sequence ID" value="NZ_FNFV01000001.1"/>
</dbReference>
<dbReference type="CDD" id="cd16325">
    <property type="entry name" value="LolA"/>
    <property type="match status" value="1"/>
</dbReference>
<dbReference type="PANTHER" id="PTHR35869:SF1">
    <property type="entry name" value="OUTER-MEMBRANE LIPOPROTEIN CARRIER PROTEIN"/>
    <property type="match status" value="1"/>
</dbReference>
<organism evidence="3 4">
    <name type="scientific">Meinhardsimonia xiamenensis</name>
    <dbReference type="NCBI Taxonomy" id="990712"/>
    <lineage>
        <taxon>Bacteria</taxon>
        <taxon>Pseudomonadati</taxon>
        <taxon>Pseudomonadota</taxon>
        <taxon>Alphaproteobacteria</taxon>
        <taxon>Rhodobacterales</taxon>
        <taxon>Paracoccaceae</taxon>
        <taxon>Meinhardsimonia</taxon>
    </lineage>
</organism>